<dbReference type="EMBL" id="JACHFW010000023">
    <property type="protein sequence ID" value="MBB5266244.1"/>
    <property type="molecule type" value="Genomic_DNA"/>
</dbReference>
<reference evidence="2 3" key="1">
    <citation type="submission" date="2020-08" db="EMBL/GenBank/DDBJ databases">
        <title>Genomic Encyclopedia of Type Strains, Phase IV (KMG-IV): sequencing the most valuable type-strain genomes for metagenomic binning, comparative biology and taxonomic classification.</title>
        <authorList>
            <person name="Goeker M."/>
        </authorList>
    </citation>
    <scope>NUCLEOTIDE SEQUENCE [LARGE SCALE GENOMIC DNA]</scope>
    <source>
        <strain evidence="2 3">DSM 106146</strain>
    </source>
</reference>
<proteinExistence type="predicted"/>
<dbReference type="AlphaFoldDB" id="A0A7W8M6R7"/>
<comment type="caution">
    <text evidence="2">The sequence shown here is derived from an EMBL/GenBank/DDBJ whole genome shotgun (WGS) entry which is preliminary data.</text>
</comment>
<name>A0A7W8M6R7_9FIRM</name>
<organism evidence="2 3">
    <name type="scientific">Catenibacillus scindens</name>
    <dbReference type="NCBI Taxonomy" id="673271"/>
    <lineage>
        <taxon>Bacteria</taxon>
        <taxon>Bacillati</taxon>
        <taxon>Bacillota</taxon>
        <taxon>Clostridia</taxon>
        <taxon>Lachnospirales</taxon>
        <taxon>Lachnospiraceae</taxon>
        <taxon>Catenibacillus</taxon>
    </lineage>
</organism>
<gene>
    <name evidence="2" type="ORF">HNP82_003401</name>
</gene>
<protein>
    <submittedName>
        <fullName evidence="2">Uncharacterized protein</fullName>
    </submittedName>
</protein>
<dbReference type="Proteomes" id="UP000543642">
    <property type="component" value="Unassembled WGS sequence"/>
</dbReference>
<evidence type="ECO:0000256" key="1">
    <source>
        <dbReference type="SAM" id="Coils"/>
    </source>
</evidence>
<sequence>MNQVDKELLISKGFMNEQERVNDVEIQVSALMESTVFAGSILDNNLDLSKLMAVSLYIEELASKKNYLHIHLYVQRCFGDGRFGGELDGFYAASLHEEVLEGYALYFTLYLRKIVSEINEARKKIREYQGLLDLMAREKPVEYVPVN</sequence>
<evidence type="ECO:0000313" key="2">
    <source>
        <dbReference type="EMBL" id="MBB5266244.1"/>
    </source>
</evidence>
<accession>A0A7W8M6R7</accession>
<keyword evidence="1" id="KW-0175">Coiled coil</keyword>
<keyword evidence="3" id="KW-1185">Reference proteome</keyword>
<feature type="coiled-coil region" evidence="1">
    <location>
        <begin position="111"/>
        <end position="138"/>
    </location>
</feature>
<evidence type="ECO:0000313" key="3">
    <source>
        <dbReference type="Proteomes" id="UP000543642"/>
    </source>
</evidence>
<dbReference type="RefSeq" id="WP_183776593.1">
    <property type="nucleotide sequence ID" value="NZ_JACHFW010000023.1"/>
</dbReference>